<keyword evidence="2" id="KW-1185">Reference proteome</keyword>
<evidence type="ECO:0000313" key="1">
    <source>
        <dbReference type="EMBL" id="MCX2745913.1"/>
    </source>
</evidence>
<dbReference type="Proteomes" id="UP001209885">
    <property type="component" value="Unassembled WGS sequence"/>
</dbReference>
<sequence>MGNNHLRIKYYILDDPLDMIHKIGQPSSCDLSLDNYSGNELSVHLVTLMKEAEIVSVIIENQKASESVEKDLFKFIRILKNHRAKIDRIEYSRLSEKSEALIKKICSNIIKKEF</sequence>
<evidence type="ECO:0000313" key="2">
    <source>
        <dbReference type="Proteomes" id="UP001209885"/>
    </source>
</evidence>
<gene>
    <name evidence="1" type="ORF">OO013_18680</name>
</gene>
<organism evidence="1 2">
    <name type="scientific">Mangrovivirga halotolerans</name>
    <dbReference type="NCBI Taxonomy" id="2993936"/>
    <lineage>
        <taxon>Bacteria</taxon>
        <taxon>Pseudomonadati</taxon>
        <taxon>Bacteroidota</taxon>
        <taxon>Cytophagia</taxon>
        <taxon>Cytophagales</taxon>
        <taxon>Mangrovivirgaceae</taxon>
        <taxon>Mangrovivirga</taxon>
    </lineage>
</organism>
<accession>A0ABT3RVV4</accession>
<protein>
    <submittedName>
        <fullName evidence="1">Uncharacterized protein</fullName>
    </submittedName>
</protein>
<reference evidence="1 2" key="1">
    <citation type="submission" date="2022-11" db="EMBL/GenBank/DDBJ databases">
        <title>The characterization of three novel Bacteroidetes species and genomic analysis of their roles in tidal elemental geochemical cycles.</title>
        <authorList>
            <person name="Ma K."/>
        </authorList>
    </citation>
    <scope>NUCLEOTIDE SEQUENCE [LARGE SCALE GENOMIC DNA]</scope>
    <source>
        <strain evidence="1 2">M17</strain>
    </source>
</reference>
<comment type="caution">
    <text evidence="1">The sequence shown here is derived from an EMBL/GenBank/DDBJ whole genome shotgun (WGS) entry which is preliminary data.</text>
</comment>
<dbReference type="EMBL" id="JAPFQN010000012">
    <property type="protein sequence ID" value="MCX2745913.1"/>
    <property type="molecule type" value="Genomic_DNA"/>
</dbReference>
<proteinExistence type="predicted"/>
<dbReference type="RefSeq" id="WP_266058522.1">
    <property type="nucleotide sequence ID" value="NZ_JAPFQN010000012.1"/>
</dbReference>
<name>A0ABT3RVV4_9BACT</name>